<feature type="region of interest" description="Disordered" evidence="1">
    <location>
        <begin position="120"/>
        <end position="179"/>
    </location>
</feature>
<comment type="caution">
    <text evidence="3">The sequence shown here is derived from an EMBL/GenBank/DDBJ whole genome shotgun (WGS) entry which is preliminary data.</text>
</comment>
<feature type="compositionally biased region" description="Basic and acidic residues" evidence="1">
    <location>
        <begin position="147"/>
        <end position="156"/>
    </location>
</feature>
<feature type="region of interest" description="Disordered" evidence="1">
    <location>
        <begin position="198"/>
        <end position="258"/>
    </location>
</feature>
<feature type="region of interest" description="Disordered" evidence="1">
    <location>
        <begin position="589"/>
        <end position="694"/>
    </location>
</feature>
<dbReference type="InterPro" id="IPR053032">
    <property type="entry name" value="BAH_domain-containing"/>
</dbReference>
<dbReference type="EMBL" id="JAGKHQ010000009">
    <property type="protein sequence ID" value="KAG7508397.1"/>
    <property type="molecule type" value="Genomic_DNA"/>
</dbReference>
<reference evidence="3 4" key="1">
    <citation type="journal article" date="2021" name="Sci. Rep.">
        <title>Chromosome anchoring in Senegalese sole (Solea senegalensis) reveals sex-associated markers and genome rearrangements in flatfish.</title>
        <authorList>
            <person name="Guerrero-Cozar I."/>
            <person name="Gomez-Garrido J."/>
            <person name="Berbel C."/>
            <person name="Martinez-Blanch J.F."/>
            <person name="Alioto T."/>
            <person name="Claros M.G."/>
            <person name="Gagnaire P.A."/>
            <person name="Manchado M."/>
        </authorList>
    </citation>
    <scope>NUCLEOTIDE SEQUENCE [LARGE SCALE GENOMIC DNA]</scope>
    <source>
        <strain evidence="3">Sse05_10M</strain>
    </source>
</reference>
<gene>
    <name evidence="3" type="ORF">JOB18_012245</name>
</gene>
<organism evidence="3 4">
    <name type="scientific">Solea senegalensis</name>
    <name type="common">Senegalese sole</name>
    <dbReference type="NCBI Taxonomy" id="28829"/>
    <lineage>
        <taxon>Eukaryota</taxon>
        <taxon>Metazoa</taxon>
        <taxon>Chordata</taxon>
        <taxon>Craniata</taxon>
        <taxon>Vertebrata</taxon>
        <taxon>Euteleostomi</taxon>
        <taxon>Actinopterygii</taxon>
        <taxon>Neopterygii</taxon>
        <taxon>Teleostei</taxon>
        <taxon>Neoteleostei</taxon>
        <taxon>Acanthomorphata</taxon>
        <taxon>Carangaria</taxon>
        <taxon>Pleuronectiformes</taxon>
        <taxon>Pleuronectoidei</taxon>
        <taxon>Soleidae</taxon>
        <taxon>Solea</taxon>
    </lineage>
</organism>
<dbReference type="GO" id="GO:0003682">
    <property type="term" value="F:chromatin binding"/>
    <property type="evidence" value="ECO:0007669"/>
    <property type="project" value="InterPro"/>
</dbReference>
<evidence type="ECO:0000256" key="1">
    <source>
        <dbReference type="SAM" id="MobiDB-lite"/>
    </source>
</evidence>
<keyword evidence="4" id="KW-1185">Reference proteome</keyword>
<dbReference type="GO" id="GO:0005677">
    <property type="term" value="C:chromatin silencing complex"/>
    <property type="evidence" value="ECO:0007669"/>
    <property type="project" value="TreeGrafter"/>
</dbReference>
<feature type="compositionally biased region" description="Basic residues" evidence="1">
    <location>
        <begin position="134"/>
        <end position="146"/>
    </location>
</feature>
<feature type="compositionally biased region" description="Basic residues" evidence="1">
    <location>
        <begin position="678"/>
        <end position="687"/>
    </location>
</feature>
<dbReference type="GO" id="GO:0031507">
    <property type="term" value="P:heterochromatin formation"/>
    <property type="evidence" value="ECO:0007669"/>
    <property type="project" value="TreeGrafter"/>
</dbReference>
<sequence>MTHARQKGSLRQSHSSTDWWDSCPLWPHGGTMGGAWPERSLRFGRTKKISEVVKQGKDMGKKTTHKRGRKEKCDQNRKLDRRRDKKLDRKLYPLRGRAGGSGEEGLSCHVLLTRLEESIREKKSSEENEENNSHRHSSLKLKTKKGKNNERREAKHSPKSKSKSVSSSHGEALHVLEPRKRRLASLNAEAVNSLLLERASDLQPAAKQARTQEESTSGAGSPDADAVRSGVHGGLKASRGHTSKVSTSHRHDLCQSSKMAKKAKVIRGEMSQESLNAPAPRRLAGLNAAALLKLTSSSATSKQRLKAPPTATITSDCKPPASVSTPKQDSRVKLRPKGRPQKLKGKKSPSPHSGCTACNKKADFEPKVEWDTNSCTHRLTKPGYQSRSMLGYPLKQVKEEQLETELSPYYCCPPEGSVEYCHRLAFFLGQQPYGESDDQPLNTAMTPVKRECLVSSPSLTHSHPHTALTLSPHPCLCTADHCFSSYYVHIAHPTHTGTTSPGLASRPLNFAPSSLCPNQMTSSKLLDSRMSHPSGLPHPAYCNSVASPCYGDACGMNGYTYRAVPPVTSRGCSYSTGCTGCTHSIKTEGYASPQGDRSPSLLVSPSLPMSSCPLSTAPTSTQTKPHLLTPLSDPSQARLKLARECPQSTKTSNGSLSIGRTRLPQKQPSPVPSLSSTKQKKISRRRATNGWRPVGMPTEREVFIAGEDETALRQCYEGVERDGEVIRVRDTVLLRSGPRKKSLPYVAKISSLWEDPKTGELMMSLFWYYRPEHTQGGRDPSAHCENEIFASRHQDENSVACIEDRCYVLPLAQYCRFCALVKRRAEGAPSGSASMVPCRPEFAPPSHRCVPTDVDPELVYLCRHVYDFRYGRILKNLQ</sequence>
<dbReference type="PANTHER" id="PTHR46576">
    <property type="entry name" value="BROMO ADJACENT HOMOLOGY DOMAIN-CONTAINING 1 PROTEIN"/>
    <property type="match status" value="1"/>
</dbReference>
<dbReference type="Proteomes" id="UP000693946">
    <property type="component" value="Linkage Group LG17"/>
</dbReference>
<dbReference type="CDD" id="cd04714">
    <property type="entry name" value="BAH_BAHCC1"/>
    <property type="match status" value="1"/>
</dbReference>
<dbReference type="PANTHER" id="PTHR46576:SF1">
    <property type="entry name" value="BROMO ADJACENT HOMOLOGY DOMAIN-CONTAINING 1 PROTEIN"/>
    <property type="match status" value="1"/>
</dbReference>
<dbReference type="PROSITE" id="PS51038">
    <property type="entry name" value="BAH"/>
    <property type="match status" value="1"/>
</dbReference>
<protein>
    <submittedName>
        <fullName evidence="3">Bromo adjacent-likey domain-containing 1 protein-like</fullName>
    </submittedName>
</protein>
<feature type="compositionally biased region" description="Polar residues" evidence="1">
    <location>
        <begin position="646"/>
        <end position="677"/>
    </location>
</feature>
<evidence type="ECO:0000313" key="4">
    <source>
        <dbReference type="Proteomes" id="UP000693946"/>
    </source>
</evidence>
<dbReference type="InterPro" id="IPR001025">
    <property type="entry name" value="BAH_dom"/>
</dbReference>
<feature type="compositionally biased region" description="Basic and acidic residues" evidence="1">
    <location>
        <begin position="71"/>
        <end position="91"/>
    </location>
</feature>
<evidence type="ECO:0000313" key="3">
    <source>
        <dbReference type="EMBL" id="KAG7508397.1"/>
    </source>
</evidence>
<evidence type="ECO:0000259" key="2">
    <source>
        <dbReference type="PROSITE" id="PS51038"/>
    </source>
</evidence>
<feature type="region of interest" description="Disordered" evidence="1">
    <location>
        <begin position="298"/>
        <end position="358"/>
    </location>
</feature>
<dbReference type="AlphaFoldDB" id="A0AAV6RWB9"/>
<proteinExistence type="predicted"/>
<feature type="compositionally biased region" description="Basic and acidic residues" evidence="1">
    <location>
        <begin position="50"/>
        <end position="61"/>
    </location>
</feature>
<accession>A0AAV6RWB9</accession>
<dbReference type="GO" id="GO:0000976">
    <property type="term" value="F:transcription cis-regulatory region binding"/>
    <property type="evidence" value="ECO:0007669"/>
    <property type="project" value="TreeGrafter"/>
</dbReference>
<feature type="domain" description="BAH" evidence="2">
    <location>
        <begin position="724"/>
        <end position="877"/>
    </location>
</feature>
<feature type="region of interest" description="Disordered" evidence="1">
    <location>
        <begin position="50"/>
        <end position="107"/>
    </location>
</feature>
<name>A0AAV6RWB9_SOLSE</name>
<dbReference type="Pfam" id="PF01426">
    <property type="entry name" value="BAH"/>
    <property type="match status" value="1"/>
</dbReference>
<feature type="compositionally biased region" description="Low complexity" evidence="1">
    <location>
        <begin position="598"/>
        <end position="615"/>
    </location>
</feature>
<dbReference type="SMART" id="SM00439">
    <property type="entry name" value="BAH"/>
    <property type="match status" value="1"/>
</dbReference>
<feature type="compositionally biased region" description="Basic residues" evidence="1">
    <location>
        <begin position="333"/>
        <end position="349"/>
    </location>
</feature>
<dbReference type="GO" id="GO:0045892">
    <property type="term" value="P:negative regulation of DNA-templated transcription"/>
    <property type="evidence" value="ECO:0007669"/>
    <property type="project" value="TreeGrafter"/>
</dbReference>